<evidence type="ECO:0000313" key="3">
    <source>
        <dbReference type="EMBL" id="OJH34757.1"/>
    </source>
</evidence>
<dbReference type="Proteomes" id="UP000182229">
    <property type="component" value="Unassembled WGS sequence"/>
</dbReference>
<comment type="caution">
    <text evidence="3">The sequence shown here is derived from an EMBL/GenBank/DDBJ whole genome shotgun (WGS) entry which is preliminary data.</text>
</comment>
<proteinExistence type="predicted"/>
<dbReference type="RefSeq" id="WP_071904239.1">
    <property type="nucleotide sequence ID" value="NZ_MPIN01000017.1"/>
</dbReference>
<gene>
    <name evidence="3" type="ORF">BON30_42130</name>
</gene>
<reference evidence="4" key="1">
    <citation type="submission" date="2016-11" db="EMBL/GenBank/DDBJ databases">
        <authorList>
            <person name="Shukria A."/>
            <person name="Stevens D.C."/>
        </authorList>
    </citation>
    <scope>NUCLEOTIDE SEQUENCE [LARGE SCALE GENOMIC DNA]</scope>
    <source>
        <strain evidence="4">Cbfe23</strain>
    </source>
</reference>
<dbReference type="Gene3D" id="3.40.50.410">
    <property type="entry name" value="von Willebrand factor, type A domain"/>
    <property type="match status" value="1"/>
</dbReference>
<name>A0A1L9AXM7_9BACT</name>
<dbReference type="STRING" id="83449.BON30_42130"/>
<dbReference type="SUPFAM" id="SSF53300">
    <property type="entry name" value="vWA-like"/>
    <property type="match status" value="1"/>
</dbReference>
<feature type="domain" description="VWFA" evidence="2">
    <location>
        <begin position="35"/>
        <end position="230"/>
    </location>
</feature>
<dbReference type="AlphaFoldDB" id="A0A1L9AXM7"/>
<dbReference type="EMBL" id="MPIN01000017">
    <property type="protein sequence ID" value="OJH34757.1"/>
    <property type="molecule type" value="Genomic_DNA"/>
</dbReference>
<feature type="region of interest" description="Disordered" evidence="1">
    <location>
        <begin position="284"/>
        <end position="325"/>
    </location>
</feature>
<reference evidence="3 4" key="2">
    <citation type="submission" date="2016-12" db="EMBL/GenBank/DDBJ databases">
        <title>Draft Genome Sequence of Cystobacter ferrugineus Strain Cbfe23.</title>
        <authorList>
            <person name="Akbar S."/>
            <person name="Dowd S.E."/>
            <person name="Stevens D.C."/>
        </authorList>
    </citation>
    <scope>NUCLEOTIDE SEQUENCE [LARGE SCALE GENOMIC DNA]</scope>
    <source>
        <strain evidence="3 4">Cbfe23</strain>
    </source>
</reference>
<dbReference type="OrthoDB" id="5489552at2"/>
<evidence type="ECO:0000256" key="1">
    <source>
        <dbReference type="SAM" id="MobiDB-lite"/>
    </source>
</evidence>
<accession>A0A1L9AXM7</accession>
<evidence type="ECO:0000313" key="4">
    <source>
        <dbReference type="Proteomes" id="UP000182229"/>
    </source>
</evidence>
<protein>
    <recommendedName>
        <fullName evidence="2">VWFA domain-containing protein</fullName>
    </recommendedName>
</protein>
<dbReference type="InterPro" id="IPR002035">
    <property type="entry name" value="VWF_A"/>
</dbReference>
<sequence length="325" mass="36047">MAGHEVIMKPFSDVHRLGNKVVATLLHDPTVEGLDVALYMDGSASMEDEYGPRGILAKLAPVKNLVEPQMRWMLEYLANKDRDGKVRVAYWATGDGSQLEEVGELTGPQGKDFRFPGPRAYGKATVMLPVLRDFVAHMKQQVQVGARRGLAVIITDSQISDAPNVMAYATQVAKEIASGRLPRMNFVFVGVGEQVDEEQMEEISHETYPGVGHLWCHRIADRMEEMAELVAVLVDETMTVAAGGTVYDEQGNTLKTYEGRLPAVLEFDVPATCKAFTLEVAGQRFTQPIPEEHEEDEDHHEEERAPEPEPVSAPAPRRKHRGHGH</sequence>
<evidence type="ECO:0000259" key="2">
    <source>
        <dbReference type="PROSITE" id="PS50234"/>
    </source>
</evidence>
<keyword evidence="4" id="KW-1185">Reference proteome</keyword>
<dbReference type="InterPro" id="IPR036465">
    <property type="entry name" value="vWFA_dom_sf"/>
</dbReference>
<dbReference type="PROSITE" id="PS50234">
    <property type="entry name" value="VWFA"/>
    <property type="match status" value="1"/>
</dbReference>
<organism evidence="3 4">
    <name type="scientific">Cystobacter ferrugineus</name>
    <dbReference type="NCBI Taxonomy" id="83449"/>
    <lineage>
        <taxon>Bacteria</taxon>
        <taxon>Pseudomonadati</taxon>
        <taxon>Myxococcota</taxon>
        <taxon>Myxococcia</taxon>
        <taxon>Myxococcales</taxon>
        <taxon>Cystobacterineae</taxon>
        <taxon>Archangiaceae</taxon>
        <taxon>Cystobacter</taxon>
    </lineage>
</organism>
<feature type="compositionally biased region" description="Basic residues" evidence="1">
    <location>
        <begin position="316"/>
        <end position="325"/>
    </location>
</feature>